<evidence type="ECO:0000256" key="6">
    <source>
        <dbReference type="ARBA" id="ARBA00023004"/>
    </source>
</evidence>
<dbReference type="EMBL" id="LDTZ01000017">
    <property type="protein sequence ID" value="KNA90975.1"/>
    <property type="molecule type" value="Genomic_DNA"/>
</dbReference>
<dbReference type="InterPro" id="IPR039261">
    <property type="entry name" value="FNR_nucleotide-bd"/>
</dbReference>
<sequence>MTALADADAAPATPQTVTPPTTLTLTVTSIINSANGIRTITLAYPDGSALPGFVPGSHLVVAAGRHSNAYSLVSDGANPTEYTISVLRVEEGNGGSRWLHDELAEGDQLEVRPPRSAFAPAARAAKHLLVAGGIGVTPIVSHLRAAARWQRNVQVLYAFRPGYAAHVDDVSRLAGSGAELFTTRAEFSTRLAATLEEQPVGTHLYVCGPAGFIDHVLDSATAAGWPSSRLHSERFGIDALDAGDPFRVRLTRSDRTLDVPSGTSLLEALEANDIAVPNLCRQGVCGECRIDLCGGDEPIHRDLFLTDDEKKSRTAIMPCVSRAGDGCTLEVPL</sequence>
<dbReference type="PRINTS" id="PR00409">
    <property type="entry name" value="PHDIOXRDTASE"/>
</dbReference>
<dbReference type="SUPFAM" id="SSF52343">
    <property type="entry name" value="Ferredoxin reductase-like, C-terminal NADP-linked domain"/>
    <property type="match status" value="1"/>
</dbReference>
<evidence type="ECO:0000256" key="4">
    <source>
        <dbReference type="ARBA" id="ARBA00022723"/>
    </source>
</evidence>
<organism evidence="11 12">
    <name type="scientific">Gordonia jacobaea</name>
    <dbReference type="NCBI Taxonomy" id="122202"/>
    <lineage>
        <taxon>Bacteria</taxon>
        <taxon>Bacillati</taxon>
        <taxon>Actinomycetota</taxon>
        <taxon>Actinomycetes</taxon>
        <taxon>Mycobacteriales</taxon>
        <taxon>Gordoniaceae</taxon>
        <taxon>Gordonia</taxon>
    </lineage>
</organism>
<protein>
    <submittedName>
        <fullName evidence="11">Ferredoxin</fullName>
    </submittedName>
</protein>
<dbReference type="PROSITE" id="PS51384">
    <property type="entry name" value="FAD_FR"/>
    <property type="match status" value="1"/>
</dbReference>
<keyword evidence="2" id="KW-0285">Flavoprotein</keyword>
<keyword evidence="4" id="KW-0479">Metal-binding</keyword>
<dbReference type="SUPFAM" id="SSF63380">
    <property type="entry name" value="Riboflavin synthase domain-like"/>
    <property type="match status" value="1"/>
</dbReference>
<keyword evidence="6" id="KW-0408">Iron</keyword>
<evidence type="ECO:0000256" key="1">
    <source>
        <dbReference type="ARBA" id="ARBA00001974"/>
    </source>
</evidence>
<keyword evidence="3" id="KW-0001">2Fe-2S</keyword>
<evidence type="ECO:0000256" key="7">
    <source>
        <dbReference type="ARBA" id="ARBA00023014"/>
    </source>
</evidence>
<dbReference type="InterPro" id="IPR012675">
    <property type="entry name" value="Beta-grasp_dom_sf"/>
</dbReference>
<feature type="region of interest" description="Disordered" evidence="8">
    <location>
        <begin position="1"/>
        <end position="20"/>
    </location>
</feature>
<evidence type="ECO:0000256" key="3">
    <source>
        <dbReference type="ARBA" id="ARBA00022714"/>
    </source>
</evidence>
<evidence type="ECO:0000259" key="9">
    <source>
        <dbReference type="PROSITE" id="PS51085"/>
    </source>
</evidence>
<dbReference type="InterPro" id="IPR017927">
    <property type="entry name" value="FAD-bd_FR_type"/>
</dbReference>
<dbReference type="Gene3D" id="2.40.30.10">
    <property type="entry name" value="Translation factors"/>
    <property type="match status" value="1"/>
</dbReference>
<dbReference type="Proteomes" id="UP000037247">
    <property type="component" value="Unassembled WGS sequence"/>
</dbReference>
<dbReference type="CDD" id="cd00207">
    <property type="entry name" value="fer2"/>
    <property type="match status" value="1"/>
</dbReference>
<name>A0ABR5IBA8_9ACTN</name>
<evidence type="ECO:0000256" key="8">
    <source>
        <dbReference type="SAM" id="MobiDB-lite"/>
    </source>
</evidence>
<dbReference type="Gene3D" id="3.40.50.80">
    <property type="entry name" value="Nucleotide-binding domain of ferredoxin-NADP reductase (FNR) module"/>
    <property type="match status" value="1"/>
</dbReference>
<dbReference type="PANTHER" id="PTHR47354:SF1">
    <property type="entry name" value="CARNITINE MONOOXYGENASE REDUCTASE SUBUNIT"/>
    <property type="match status" value="1"/>
</dbReference>
<dbReference type="Pfam" id="PF00111">
    <property type="entry name" value="Fer2"/>
    <property type="match status" value="1"/>
</dbReference>
<feature type="domain" description="FAD-binding FR-type" evidence="10">
    <location>
        <begin position="20"/>
        <end position="121"/>
    </location>
</feature>
<comment type="caution">
    <text evidence="11">The sequence shown here is derived from an EMBL/GenBank/DDBJ whole genome shotgun (WGS) entry which is preliminary data.</text>
</comment>
<comment type="cofactor">
    <cofactor evidence="1">
        <name>FAD</name>
        <dbReference type="ChEBI" id="CHEBI:57692"/>
    </cofactor>
</comment>
<evidence type="ECO:0000313" key="12">
    <source>
        <dbReference type="Proteomes" id="UP000037247"/>
    </source>
</evidence>
<gene>
    <name evidence="11" type="ORF">ABW18_11665</name>
</gene>
<evidence type="ECO:0000256" key="5">
    <source>
        <dbReference type="ARBA" id="ARBA00023002"/>
    </source>
</evidence>
<accession>A0ABR5IBA8</accession>
<keyword evidence="12" id="KW-1185">Reference proteome</keyword>
<dbReference type="InterPro" id="IPR036010">
    <property type="entry name" value="2Fe-2S_ferredoxin-like_sf"/>
</dbReference>
<evidence type="ECO:0000256" key="2">
    <source>
        <dbReference type="ARBA" id="ARBA00022630"/>
    </source>
</evidence>
<dbReference type="InterPro" id="IPR017938">
    <property type="entry name" value="Riboflavin_synthase-like_b-brl"/>
</dbReference>
<dbReference type="PANTHER" id="PTHR47354">
    <property type="entry name" value="NADH OXIDOREDUCTASE HCR"/>
    <property type="match status" value="1"/>
</dbReference>
<keyword evidence="7" id="KW-0411">Iron-sulfur</keyword>
<feature type="domain" description="2Fe-2S ferredoxin-type" evidence="9">
    <location>
        <begin position="246"/>
        <end position="333"/>
    </location>
</feature>
<dbReference type="PROSITE" id="PS51085">
    <property type="entry name" value="2FE2S_FER_2"/>
    <property type="match status" value="1"/>
</dbReference>
<dbReference type="InterPro" id="IPR050415">
    <property type="entry name" value="MRET"/>
</dbReference>
<reference evidence="11 12" key="1">
    <citation type="submission" date="2015-05" db="EMBL/GenBank/DDBJ databases">
        <title>Draft genome sequence of the bacterium Gordonia jacobaea a new member of the Gordonia genus.</title>
        <authorList>
            <person name="Jimenez-Galisteo G."/>
            <person name="Dominguez A."/>
            <person name="Munoz E."/>
            <person name="Vinas M."/>
        </authorList>
    </citation>
    <scope>NUCLEOTIDE SEQUENCE [LARGE SCALE GENOMIC DNA]</scope>
    <source>
        <strain evidence="12">mv1</strain>
    </source>
</reference>
<dbReference type="InterPro" id="IPR054582">
    <property type="entry name" value="DmmA-like_N"/>
</dbReference>
<dbReference type="RefSeq" id="WP_049699151.1">
    <property type="nucleotide sequence ID" value="NZ_JAQDQF010000004.1"/>
</dbReference>
<evidence type="ECO:0000259" key="10">
    <source>
        <dbReference type="PROSITE" id="PS51384"/>
    </source>
</evidence>
<dbReference type="Pfam" id="PF22290">
    <property type="entry name" value="DmmA-like_N"/>
    <property type="match status" value="1"/>
</dbReference>
<dbReference type="CDD" id="cd06185">
    <property type="entry name" value="PDR_like"/>
    <property type="match status" value="1"/>
</dbReference>
<evidence type="ECO:0000313" key="11">
    <source>
        <dbReference type="EMBL" id="KNA90975.1"/>
    </source>
</evidence>
<dbReference type="Gene3D" id="3.10.20.30">
    <property type="match status" value="1"/>
</dbReference>
<proteinExistence type="predicted"/>
<dbReference type="SUPFAM" id="SSF54292">
    <property type="entry name" value="2Fe-2S ferredoxin-like"/>
    <property type="match status" value="1"/>
</dbReference>
<dbReference type="InterPro" id="IPR001041">
    <property type="entry name" value="2Fe-2S_ferredoxin-type"/>
</dbReference>
<keyword evidence="5" id="KW-0560">Oxidoreductase</keyword>